<evidence type="ECO:0000313" key="7">
    <source>
        <dbReference type="Proteomes" id="UP000321234"/>
    </source>
</evidence>
<dbReference type="Pfam" id="PF03466">
    <property type="entry name" value="LysR_substrate"/>
    <property type="match status" value="1"/>
</dbReference>
<dbReference type="RefSeq" id="WP_147925941.1">
    <property type="nucleotide sequence ID" value="NZ_VKAC01000004.1"/>
</dbReference>
<dbReference type="SUPFAM" id="SSF53850">
    <property type="entry name" value="Periplasmic binding protein-like II"/>
    <property type="match status" value="1"/>
</dbReference>
<dbReference type="FunFam" id="1.10.10.10:FF:000001">
    <property type="entry name" value="LysR family transcriptional regulator"/>
    <property type="match status" value="1"/>
</dbReference>
<sequence>MAGAPHSEEGATWELRHLRCFLAVVDEGTFTDAAIALGTSQAAVSRTVAALEQALGARLLTRHRSGAHPTSSGQDLIAPARRLLTDAQRLQQAVASRGSTLRLGYAWAALGEHTTPLLRGWARAHPDVELQLVRHHSPTGGLAEGLCDAAVVRTAVDERRHASVVVGLERRLVAFAADDPVWARRRSLRMAEVAQRTVLVDERAGTTTPDLWPPGQGPASTAPTADVEQWLDDIAAGRGVGTTAQATAVHNPRPGVLYRPLSDGPPITVRLVWDREDPPPALRALVEAVSALYAR</sequence>
<dbReference type="PANTHER" id="PTHR30346">
    <property type="entry name" value="TRANSCRIPTIONAL DUAL REGULATOR HCAR-RELATED"/>
    <property type="match status" value="1"/>
</dbReference>
<evidence type="ECO:0000256" key="3">
    <source>
        <dbReference type="ARBA" id="ARBA00023125"/>
    </source>
</evidence>
<keyword evidence="2" id="KW-0805">Transcription regulation</keyword>
<dbReference type="PROSITE" id="PS50931">
    <property type="entry name" value="HTH_LYSR"/>
    <property type="match status" value="1"/>
</dbReference>
<dbReference type="OrthoDB" id="3636008at2"/>
<dbReference type="PANTHER" id="PTHR30346:SF0">
    <property type="entry name" value="HCA OPERON TRANSCRIPTIONAL ACTIVATOR HCAR"/>
    <property type="match status" value="1"/>
</dbReference>
<dbReference type="GO" id="GO:0003700">
    <property type="term" value="F:DNA-binding transcription factor activity"/>
    <property type="evidence" value="ECO:0007669"/>
    <property type="project" value="InterPro"/>
</dbReference>
<comment type="similarity">
    <text evidence="1">Belongs to the LysR transcriptional regulatory family.</text>
</comment>
<dbReference type="InterPro" id="IPR036390">
    <property type="entry name" value="WH_DNA-bd_sf"/>
</dbReference>
<dbReference type="EMBL" id="VKAC01000004">
    <property type="protein sequence ID" value="TXR56812.1"/>
    <property type="molecule type" value="Genomic_DNA"/>
</dbReference>
<evidence type="ECO:0000256" key="4">
    <source>
        <dbReference type="ARBA" id="ARBA00023163"/>
    </source>
</evidence>
<dbReference type="Gene3D" id="1.10.10.10">
    <property type="entry name" value="Winged helix-like DNA-binding domain superfamily/Winged helix DNA-binding domain"/>
    <property type="match status" value="1"/>
</dbReference>
<comment type="caution">
    <text evidence="6">The sequence shown here is derived from an EMBL/GenBank/DDBJ whole genome shotgun (WGS) entry which is preliminary data.</text>
</comment>
<dbReference type="AlphaFoldDB" id="A0A5C8ZG21"/>
<proteinExistence type="inferred from homology"/>
<dbReference type="GO" id="GO:0003677">
    <property type="term" value="F:DNA binding"/>
    <property type="evidence" value="ECO:0007669"/>
    <property type="project" value="UniProtKB-KW"/>
</dbReference>
<dbReference type="SUPFAM" id="SSF46785">
    <property type="entry name" value="Winged helix' DNA-binding domain"/>
    <property type="match status" value="1"/>
</dbReference>
<dbReference type="InterPro" id="IPR005119">
    <property type="entry name" value="LysR_subst-bd"/>
</dbReference>
<dbReference type="InterPro" id="IPR000847">
    <property type="entry name" value="LysR_HTH_N"/>
</dbReference>
<evidence type="ECO:0000313" key="6">
    <source>
        <dbReference type="EMBL" id="TXR56812.1"/>
    </source>
</evidence>
<keyword evidence="3" id="KW-0238">DNA-binding</keyword>
<organism evidence="6 7">
    <name type="scientific">Quadrisphaera setariae</name>
    <dbReference type="NCBI Taxonomy" id="2593304"/>
    <lineage>
        <taxon>Bacteria</taxon>
        <taxon>Bacillati</taxon>
        <taxon>Actinomycetota</taxon>
        <taxon>Actinomycetes</taxon>
        <taxon>Kineosporiales</taxon>
        <taxon>Kineosporiaceae</taxon>
        <taxon>Quadrisphaera</taxon>
    </lineage>
</organism>
<name>A0A5C8ZG21_9ACTN</name>
<dbReference type="GO" id="GO:0032993">
    <property type="term" value="C:protein-DNA complex"/>
    <property type="evidence" value="ECO:0007669"/>
    <property type="project" value="TreeGrafter"/>
</dbReference>
<evidence type="ECO:0000256" key="2">
    <source>
        <dbReference type="ARBA" id="ARBA00023015"/>
    </source>
</evidence>
<feature type="domain" description="HTH lysR-type" evidence="5">
    <location>
        <begin position="13"/>
        <end position="70"/>
    </location>
</feature>
<gene>
    <name evidence="6" type="ORF">FMM08_08795</name>
</gene>
<keyword evidence="7" id="KW-1185">Reference proteome</keyword>
<reference evidence="6 7" key="1">
    <citation type="submission" date="2019-07" db="EMBL/GenBank/DDBJ databases">
        <title>Quadrisphaera sp. strain DD2A genome sequencing and assembly.</title>
        <authorList>
            <person name="Kim I."/>
        </authorList>
    </citation>
    <scope>NUCLEOTIDE SEQUENCE [LARGE SCALE GENOMIC DNA]</scope>
    <source>
        <strain evidence="6 7">DD2A</strain>
    </source>
</reference>
<protein>
    <submittedName>
        <fullName evidence="6">LysR family transcriptional regulator</fullName>
    </submittedName>
</protein>
<evidence type="ECO:0000256" key="1">
    <source>
        <dbReference type="ARBA" id="ARBA00009437"/>
    </source>
</evidence>
<keyword evidence="4" id="KW-0804">Transcription</keyword>
<dbReference type="InterPro" id="IPR036388">
    <property type="entry name" value="WH-like_DNA-bd_sf"/>
</dbReference>
<dbReference type="Pfam" id="PF00126">
    <property type="entry name" value="HTH_1"/>
    <property type="match status" value="1"/>
</dbReference>
<accession>A0A5C8ZG21</accession>
<dbReference type="Gene3D" id="3.40.190.10">
    <property type="entry name" value="Periplasmic binding protein-like II"/>
    <property type="match status" value="2"/>
</dbReference>
<evidence type="ECO:0000259" key="5">
    <source>
        <dbReference type="PROSITE" id="PS50931"/>
    </source>
</evidence>
<dbReference type="PRINTS" id="PR00039">
    <property type="entry name" value="HTHLYSR"/>
</dbReference>
<dbReference type="Proteomes" id="UP000321234">
    <property type="component" value="Unassembled WGS sequence"/>
</dbReference>